<comment type="similarity">
    <text evidence="1">Belongs to the LytR/CpsA/Psr (LCP) family.</text>
</comment>
<keyword evidence="3" id="KW-1133">Transmembrane helix</keyword>
<feature type="domain" description="Cell envelope-related transcriptional attenuator" evidence="4">
    <location>
        <begin position="121"/>
        <end position="263"/>
    </location>
</feature>
<name>A0ABN2TDH5_9MICO</name>
<dbReference type="PANTHER" id="PTHR33392">
    <property type="entry name" value="POLYISOPRENYL-TEICHOIC ACID--PEPTIDOGLYCAN TEICHOIC ACID TRANSFERASE TAGU"/>
    <property type="match status" value="1"/>
</dbReference>
<dbReference type="PANTHER" id="PTHR33392:SF6">
    <property type="entry name" value="POLYISOPRENYL-TEICHOIC ACID--PEPTIDOGLYCAN TEICHOIC ACID TRANSFERASE TAGU"/>
    <property type="match status" value="1"/>
</dbReference>
<sequence>MSGDHNGSEFDRIFNDGDGVATQAPGSEPPARPRRKKRRGWLWLLLALVLVVVLLVVAVLAYAAHLGRQWDKGTDRVDASEVFGPDVTAAPEPTGTGTNVLLLGSDSRSEDVDYSSSTGVRSDTILVAHIPDDGSGIQIMSIPRDMWVEVEGHGEAKINAAMSYGGLPLTTQTVGDFIGADIHHVAIIDFEGFKDLTDALGGVTVDSEQAFESGGYSFSEGSNTLDGEAALAFVRARKNFADGDFQRARNQQAFLKGVIDKVMSPETLSNPQKVSETVGKFSPYITVDDGLDSGTIAGLAVSLRDYRTDGIDFFTAPVAGTGRSDDGQSIVLPDEDALEEMRTAFAEDTVADYAENAEEAHL</sequence>
<dbReference type="NCBIfam" id="TIGR00350">
    <property type="entry name" value="lytR_cpsA_psr"/>
    <property type="match status" value="1"/>
</dbReference>
<feature type="region of interest" description="Disordered" evidence="2">
    <location>
        <begin position="1"/>
        <end position="34"/>
    </location>
</feature>
<feature type="compositionally biased region" description="Basic and acidic residues" evidence="2">
    <location>
        <begin position="1"/>
        <end position="15"/>
    </location>
</feature>
<evidence type="ECO:0000259" key="4">
    <source>
        <dbReference type="Pfam" id="PF03816"/>
    </source>
</evidence>
<dbReference type="InterPro" id="IPR004474">
    <property type="entry name" value="LytR_CpsA_psr"/>
</dbReference>
<keyword evidence="3" id="KW-0472">Membrane</keyword>
<reference evidence="5 6" key="1">
    <citation type="journal article" date="2019" name="Int. J. Syst. Evol. Microbiol.">
        <title>The Global Catalogue of Microorganisms (GCM) 10K type strain sequencing project: providing services to taxonomists for standard genome sequencing and annotation.</title>
        <authorList>
            <consortium name="The Broad Institute Genomics Platform"/>
            <consortium name="The Broad Institute Genome Sequencing Center for Infectious Disease"/>
            <person name="Wu L."/>
            <person name="Ma J."/>
        </authorList>
    </citation>
    <scope>NUCLEOTIDE SEQUENCE [LARGE SCALE GENOMIC DNA]</scope>
    <source>
        <strain evidence="5 6">JCM 14546</strain>
    </source>
</reference>
<evidence type="ECO:0000256" key="2">
    <source>
        <dbReference type="SAM" id="MobiDB-lite"/>
    </source>
</evidence>
<dbReference type="Gene3D" id="3.40.630.190">
    <property type="entry name" value="LCP protein"/>
    <property type="match status" value="1"/>
</dbReference>
<evidence type="ECO:0000313" key="5">
    <source>
        <dbReference type="EMBL" id="GAA2004380.1"/>
    </source>
</evidence>
<protein>
    <recommendedName>
        <fullName evidence="4">Cell envelope-related transcriptional attenuator domain-containing protein</fullName>
    </recommendedName>
</protein>
<evidence type="ECO:0000256" key="3">
    <source>
        <dbReference type="SAM" id="Phobius"/>
    </source>
</evidence>
<proteinExistence type="inferred from homology"/>
<keyword evidence="3" id="KW-0812">Transmembrane</keyword>
<dbReference type="Proteomes" id="UP001500755">
    <property type="component" value="Unassembled WGS sequence"/>
</dbReference>
<comment type="caution">
    <text evidence="5">The sequence shown here is derived from an EMBL/GenBank/DDBJ whole genome shotgun (WGS) entry which is preliminary data.</text>
</comment>
<dbReference type="RefSeq" id="WP_344307930.1">
    <property type="nucleotide sequence ID" value="NZ_BAAANO010000011.1"/>
</dbReference>
<keyword evidence="6" id="KW-1185">Reference proteome</keyword>
<gene>
    <name evidence="5" type="ORF">GCM10009755_12170</name>
</gene>
<evidence type="ECO:0000256" key="1">
    <source>
        <dbReference type="ARBA" id="ARBA00006068"/>
    </source>
</evidence>
<evidence type="ECO:0000313" key="6">
    <source>
        <dbReference type="Proteomes" id="UP001500755"/>
    </source>
</evidence>
<accession>A0ABN2TDH5</accession>
<feature type="transmembrane region" description="Helical" evidence="3">
    <location>
        <begin position="41"/>
        <end position="64"/>
    </location>
</feature>
<dbReference type="Pfam" id="PF03816">
    <property type="entry name" value="LytR_cpsA_psr"/>
    <property type="match status" value="1"/>
</dbReference>
<dbReference type="EMBL" id="BAAANO010000011">
    <property type="protein sequence ID" value="GAA2004380.1"/>
    <property type="molecule type" value="Genomic_DNA"/>
</dbReference>
<dbReference type="InterPro" id="IPR050922">
    <property type="entry name" value="LytR/CpsA/Psr_CW_biosynth"/>
</dbReference>
<organism evidence="5 6">
    <name type="scientific">Brevibacterium samyangense</name>
    <dbReference type="NCBI Taxonomy" id="366888"/>
    <lineage>
        <taxon>Bacteria</taxon>
        <taxon>Bacillati</taxon>
        <taxon>Actinomycetota</taxon>
        <taxon>Actinomycetes</taxon>
        <taxon>Micrococcales</taxon>
        <taxon>Brevibacteriaceae</taxon>
        <taxon>Brevibacterium</taxon>
    </lineage>
</organism>